<reference evidence="2" key="1">
    <citation type="journal article" date="2017" name="Gigascience">
        <title>The genome draft of coconut (Cocos nucifera).</title>
        <authorList>
            <person name="Xiao Y."/>
            <person name="Xu P."/>
            <person name="Fan H."/>
            <person name="Baudouin L."/>
            <person name="Xia W."/>
            <person name="Bocs S."/>
            <person name="Xu J."/>
            <person name="Li Q."/>
            <person name="Guo A."/>
            <person name="Zhou L."/>
            <person name="Li J."/>
            <person name="Wu Y."/>
            <person name="Ma Z."/>
            <person name="Armero A."/>
            <person name="Issali A.E."/>
            <person name="Liu N."/>
            <person name="Peng M."/>
            <person name="Yang Y."/>
        </authorList>
    </citation>
    <scope>NUCLEOTIDE SEQUENCE</scope>
    <source>
        <tissue evidence="2">Spear leaf of Hainan Tall coconut</tissue>
    </source>
</reference>
<dbReference type="Gene3D" id="1.25.40.10">
    <property type="entry name" value="Tetratricopeptide repeat domain"/>
    <property type="match status" value="1"/>
</dbReference>
<name>A0A8K0IA07_COCNU</name>
<gene>
    <name evidence="2" type="ORF">COCNU_06G002950</name>
</gene>
<organism evidence="2 3">
    <name type="scientific">Cocos nucifera</name>
    <name type="common">Coconut palm</name>
    <dbReference type="NCBI Taxonomy" id="13894"/>
    <lineage>
        <taxon>Eukaryota</taxon>
        <taxon>Viridiplantae</taxon>
        <taxon>Streptophyta</taxon>
        <taxon>Embryophyta</taxon>
        <taxon>Tracheophyta</taxon>
        <taxon>Spermatophyta</taxon>
        <taxon>Magnoliopsida</taxon>
        <taxon>Liliopsida</taxon>
        <taxon>Arecaceae</taxon>
        <taxon>Arecoideae</taxon>
        <taxon>Cocoseae</taxon>
        <taxon>Attaleinae</taxon>
        <taxon>Cocos</taxon>
    </lineage>
</organism>
<comment type="caution">
    <text evidence="2">The sequence shown here is derived from an EMBL/GenBank/DDBJ whole genome shotgun (WGS) entry which is preliminary data.</text>
</comment>
<evidence type="ECO:0000313" key="3">
    <source>
        <dbReference type="Proteomes" id="UP000797356"/>
    </source>
</evidence>
<reference evidence="2" key="2">
    <citation type="submission" date="2019-07" db="EMBL/GenBank/DDBJ databases">
        <authorList>
            <person name="Yang Y."/>
            <person name="Bocs S."/>
            <person name="Baudouin L."/>
        </authorList>
    </citation>
    <scope>NUCLEOTIDE SEQUENCE</scope>
    <source>
        <tissue evidence="2">Spear leaf of Hainan Tall coconut</tissue>
    </source>
</reference>
<dbReference type="OrthoDB" id="185373at2759"/>
<sequence>MKASGMRPSGTSYARLVRALGSIGQTLKANTVFQQMKWADLRPGLREHNALLRAFLRKGQLQHTDYLRVEMGERDLPTPLTFVPGASRTLSSI</sequence>
<keyword evidence="1" id="KW-0677">Repeat</keyword>
<dbReference type="Pfam" id="PF13812">
    <property type="entry name" value="PPR_3"/>
    <property type="match status" value="1"/>
</dbReference>
<accession>A0A8K0IA07</accession>
<dbReference type="AlphaFoldDB" id="A0A8K0IA07"/>
<evidence type="ECO:0000313" key="2">
    <source>
        <dbReference type="EMBL" id="KAG1346466.1"/>
    </source>
</evidence>
<proteinExistence type="predicted"/>
<keyword evidence="3" id="KW-1185">Reference proteome</keyword>
<protein>
    <submittedName>
        <fullName evidence="2">Putative Pentatricopeptide repeat-containing protein, chloroplastic</fullName>
    </submittedName>
</protein>
<dbReference type="EMBL" id="CM017877">
    <property type="protein sequence ID" value="KAG1346466.1"/>
    <property type="molecule type" value="Genomic_DNA"/>
</dbReference>
<dbReference type="Proteomes" id="UP000797356">
    <property type="component" value="Chromosome 6"/>
</dbReference>
<dbReference type="InterPro" id="IPR011990">
    <property type="entry name" value="TPR-like_helical_dom_sf"/>
</dbReference>
<dbReference type="InterPro" id="IPR002885">
    <property type="entry name" value="PPR_rpt"/>
</dbReference>
<evidence type="ECO:0000256" key="1">
    <source>
        <dbReference type="ARBA" id="ARBA00022737"/>
    </source>
</evidence>